<sequence>MVKVCWLRSPCIHSPGKRHPPRPQDALQNRRQPEHVDREMWMIRSFCVLAISASAQGFSLSSPVVHSLNRQHAATIRPQDVRTPSVRAHYAMTMALDKKESMSSMATESKAEGSAPQVKEIAEPALETECGADYVPLLTALKLGQWEEADQITRDLLIWIGGEGTRKRGFVYFSEASKLPTKDMKTIDRLWTTYSEGKFGFSVQKQIWNSVRVKGDFNLFVQEIGWTQGPCGGCDAICSGCTGTLKRWTAIGAKGNEFVYDLKQAKKGHLPLTSALRGTYLLQNILKHPAFGTEKLKSNTGTSAVKSDEPLFSLEELRFPKSPYTSNKKDWDV</sequence>
<feature type="region of interest" description="Disordered" evidence="1">
    <location>
        <begin position="13"/>
        <end position="33"/>
    </location>
</feature>
<evidence type="ECO:0000256" key="1">
    <source>
        <dbReference type="SAM" id="MobiDB-lite"/>
    </source>
</evidence>
<dbReference type="PANTHER" id="PTHR34800">
    <property type="entry name" value="TETRAPYRROLE-BINDING PROTEIN, CHLOROPLASTIC"/>
    <property type="match status" value="1"/>
</dbReference>
<organism evidence="3">
    <name type="scientific">Hanusia phi</name>
    <dbReference type="NCBI Taxonomy" id="3032"/>
    <lineage>
        <taxon>Eukaryota</taxon>
        <taxon>Cryptophyceae</taxon>
        <taxon>Pyrenomonadales</taxon>
        <taxon>Geminigeraceae</taxon>
        <taxon>Hanusia</taxon>
    </lineage>
</organism>
<protein>
    <recommendedName>
        <fullName evidence="2">GUN4-like domain-containing protein</fullName>
    </recommendedName>
</protein>
<reference evidence="3" key="1">
    <citation type="submission" date="2021-01" db="EMBL/GenBank/DDBJ databases">
        <authorList>
            <person name="Corre E."/>
            <person name="Pelletier E."/>
            <person name="Niang G."/>
            <person name="Scheremetjew M."/>
            <person name="Finn R."/>
            <person name="Kale V."/>
            <person name="Holt S."/>
            <person name="Cochrane G."/>
            <person name="Meng A."/>
            <person name="Brown T."/>
            <person name="Cohen L."/>
        </authorList>
    </citation>
    <scope>NUCLEOTIDE SEQUENCE</scope>
    <source>
        <strain evidence="3">CCMP325</strain>
    </source>
</reference>
<dbReference type="AlphaFoldDB" id="A0A7S0F4G3"/>
<name>A0A7S0F4G3_9CRYP</name>
<evidence type="ECO:0000259" key="2">
    <source>
        <dbReference type="Pfam" id="PF05419"/>
    </source>
</evidence>
<dbReference type="SUPFAM" id="SSF140869">
    <property type="entry name" value="GUN4-like"/>
    <property type="match status" value="1"/>
</dbReference>
<dbReference type="Pfam" id="PF05419">
    <property type="entry name" value="GUN4"/>
    <property type="match status" value="1"/>
</dbReference>
<dbReference type="Gene3D" id="1.10.10.1770">
    <property type="entry name" value="Gun4-like"/>
    <property type="match status" value="1"/>
</dbReference>
<dbReference type="InterPro" id="IPR037215">
    <property type="entry name" value="GUN4-like_sf"/>
</dbReference>
<proteinExistence type="predicted"/>
<dbReference type="CDD" id="cd16383">
    <property type="entry name" value="GUN4"/>
    <property type="match status" value="1"/>
</dbReference>
<dbReference type="GO" id="GO:0046906">
    <property type="term" value="F:tetrapyrrole binding"/>
    <property type="evidence" value="ECO:0007669"/>
    <property type="project" value="TreeGrafter"/>
</dbReference>
<dbReference type="Gene3D" id="1.25.40.620">
    <property type="match status" value="1"/>
</dbReference>
<accession>A0A7S0F4G3</accession>
<dbReference type="EMBL" id="HBEO01031043">
    <property type="protein sequence ID" value="CAD8503537.1"/>
    <property type="molecule type" value="Transcribed_RNA"/>
</dbReference>
<feature type="domain" description="GUN4-like" evidence="2">
    <location>
        <begin position="129"/>
        <end position="289"/>
    </location>
</feature>
<dbReference type="PANTHER" id="PTHR34800:SF1">
    <property type="entry name" value="TETRAPYRROLE-BINDING PROTEIN, CHLOROPLASTIC"/>
    <property type="match status" value="1"/>
</dbReference>
<evidence type="ECO:0000313" key="3">
    <source>
        <dbReference type="EMBL" id="CAD8503537.1"/>
    </source>
</evidence>
<dbReference type="InterPro" id="IPR008629">
    <property type="entry name" value="GUN4-like"/>
</dbReference>
<gene>
    <name evidence="3" type="ORF">HPHI1048_LOCUS21035</name>
</gene>